<reference evidence="7 8" key="1">
    <citation type="journal article" date="2008" name="Nature">
        <title>The genome of the model beetle and pest Tribolium castaneum.</title>
        <authorList>
            <consortium name="Tribolium Genome Sequencing Consortium"/>
            <person name="Richards S."/>
            <person name="Gibbs R.A."/>
            <person name="Weinstock G.M."/>
            <person name="Brown S.J."/>
            <person name="Denell R."/>
            <person name="Beeman R.W."/>
            <person name="Gibbs R."/>
            <person name="Beeman R.W."/>
            <person name="Brown S.J."/>
            <person name="Bucher G."/>
            <person name="Friedrich M."/>
            <person name="Grimmelikhuijzen C.J."/>
            <person name="Klingler M."/>
            <person name="Lorenzen M."/>
            <person name="Richards S."/>
            <person name="Roth S."/>
            <person name="Schroder R."/>
            <person name="Tautz D."/>
            <person name="Zdobnov E.M."/>
            <person name="Muzny D."/>
            <person name="Gibbs R.A."/>
            <person name="Weinstock G.M."/>
            <person name="Attaway T."/>
            <person name="Bell S."/>
            <person name="Buhay C.J."/>
            <person name="Chandrabose M.N."/>
            <person name="Chavez D."/>
            <person name="Clerk-Blankenburg K.P."/>
            <person name="Cree A."/>
            <person name="Dao M."/>
            <person name="Davis C."/>
            <person name="Chacko J."/>
            <person name="Dinh H."/>
            <person name="Dugan-Rocha S."/>
            <person name="Fowler G."/>
            <person name="Garner T.T."/>
            <person name="Garnes J."/>
            <person name="Gnirke A."/>
            <person name="Hawes A."/>
            <person name="Hernandez J."/>
            <person name="Hines S."/>
            <person name="Holder M."/>
            <person name="Hume J."/>
            <person name="Jhangiani S.N."/>
            <person name="Joshi V."/>
            <person name="Khan Z.M."/>
            <person name="Jackson L."/>
            <person name="Kovar C."/>
            <person name="Kowis A."/>
            <person name="Lee S."/>
            <person name="Lewis L.R."/>
            <person name="Margolis J."/>
            <person name="Morgan M."/>
            <person name="Nazareth L.V."/>
            <person name="Nguyen N."/>
            <person name="Okwuonu G."/>
            <person name="Parker D."/>
            <person name="Richards S."/>
            <person name="Ruiz S.J."/>
            <person name="Santibanez J."/>
            <person name="Savard J."/>
            <person name="Scherer S.E."/>
            <person name="Schneider B."/>
            <person name="Sodergren E."/>
            <person name="Tautz D."/>
            <person name="Vattahil S."/>
            <person name="Villasana D."/>
            <person name="White C.S."/>
            <person name="Wright R."/>
            <person name="Park Y."/>
            <person name="Beeman R.W."/>
            <person name="Lord J."/>
            <person name="Oppert B."/>
            <person name="Lorenzen M."/>
            <person name="Brown S."/>
            <person name="Wang L."/>
            <person name="Savard J."/>
            <person name="Tautz D."/>
            <person name="Richards S."/>
            <person name="Weinstock G."/>
            <person name="Gibbs R.A."/>
            <person name="Liu Y."/>
            <person name="Worley K."/>
            <person name="Weinstock G."/>
            <person name="Elsik C.G."/>
            <person name="Reese J.T."/>
            <person name="Elhaik E."/>
            <person name="Landan G."/>
            <person name="Graur D."/>
            <person name="Arensburger P."/>
            <person name="Atkinson P."/>
            <person name="Beeman R.W."/>
            <person name="Beidler J."/>
            <person name="Brown S.J."/>
            <person name="Demuth J.P."/>
            <person name="Drury D.W."/>
            <person name="Du Y.Z."/>
            <person name="Fujiwara H."/>
            <person name="Lorenzen M."/>
            <person name="Maselli V."/>
            <person name="Osanai M."/>
            <person name="Park Y."/>
            <person name="Robertson H.M."/>
            <person name="Tu Z."/>
            <person name="Wang J.J."/>
            <person name="Wang S."/>
            <person name="Richards S."/>
            <person name="Song H."/>
            <person name="Zhang L."/>
            <person name="Sodergren E."/>
            <person name="Werner D."/>
            <person name="Stanke M."/>
            <person name="Morgenstern B."/>
            <person name="Solovyev V."/>
            <person name="Kosarev P."/>
            <person name="Brown G."/>
            <person name="Chen H.C."/>
            <person name="Ermolaeva O."/>
            <person name="Hlavina W."/>
            <person name="Kapustin Y."/>
            <person name="Kiryutin B."/>
            <person name="Kitts P."/>
            <person name="Maglott D."/>
            <person name="Pruitt K."/>
            <person name="Sapojnikov V."/>
            <person name="Souvorov A."/>
            <person name="Mackey A.J."/>
            <person name="Waterhouse R.M."/>
            <person name="Wyder S."/>
            <person name="Zdobnov E.M."/>
            <person name="Zdobnov E.M."/>
            <person name="Wyder S."/>
            <person name="Kriventseva E.V."/>
            <person name="Kadowaki T."/>
            <person name="Bork P."/>
            <person name="Aranda M."/>
            <person name="Bao R."/>
            <person name="Beermann A."/>
            <person name="Berns N."/>
            <person name="Bolognesi R."/>
            <person name="Bonneton F."/>
            <person name="Bopp D."/>
            <person name="Brown S.J."/>
            <person name="Bucher G."/>
            <person name="Butts T."/>
            <person name="Chaumot A."/>
            <person name="Denell R.E."/>
            <person name="Ferrier D.E."/>
            <person name="Friedrich M."/>
            <person name="Gordon C.M."/>
            <person name="Jindra M."/>
            <person name="Klingler M."/>
            <person name="Lan Q."/>
            <person name="Lattorff H.M."/>
            <person name="Laudet V."/>
            <person name="von Levetsow C."/>
            <person name="Liu Z."/>
            <person name="Lutz R."/>
            <person name="Lynch J.A."/>
            <person name="da Fonseca R.N."/>
            <person name="Posnien N."/>
            <person name="Reuter R."/>
            <person name="Roth S."/>
            <person name="Savard J."/>
            <person name="Schinko J.B."/>
            <person name="Schmitt C."/>
            <person name="Schoppmeier M."/>
            <person name="Schroder R."/>
            <person name="Shippy T.D."/>
            <person name="Simonnet F."/>
            <person name="Marques-Souza H."/>
            <person name="Tautz D."/>
            <person name="Tomoyasu Y."/>
            <person name="Trauner J."/>
            <person name="Van der Zee M."/>
            <person name="Vervoort M."/>
            <person name="Wittkopp N."/>
            <person name="Wimmer E.A."/>
            <person name="Yang X."/>
            <person name="Jones A.K."/>
            <person name="Sattelle D.B."/>
            <person name="Ebert P.R."/>
            <person name="Nelson D."/>
            <person name="Scott J.G."/>
            <person name="Beeman R.W."/>
            <person name="Muthukrishnan S."/>
            <person name="Kramer K.J."/>
            <person name="Arakane Y."/>
            <person name="Beeman R.W."/>
            <person name="Zhu Q."/>
            <person name="Hogenkamp D."/>
            <person name="Dixit R."/>
            <person name="Oppert B."/>
            <person name="Jiang H."/>
            <person name="Zou Z."/>
            <person name="Marshall J."/>
            <person name="Elpidina E."/>
            <person name="Vinokurov K."/>
            <person name="Oppert C."/>
            <person name="Zou Z."/>
            <person name="Evans J."/>
            <person name="Lu Z."/>
            <person name="Zhao P."/>
            <person name="Sumathipala N."/>
            <person name="Altincicek B."/>
            <person name="Vilcinskas A."/>
            <person name="Williams M."/>
            <person name="Hultmark D."/>
            <person name="Hetru C."/>
            <person name="Jiang H."/>
            <person name="Grimmelikhuijzen C.J."/>
            <person name="Hauser F."/>
            <person name="Cazzamali G."/>
            <person name="Williamson M."/>
            <person name="Park Y."/>
            <person name="Li B."/>
            <person name="Tanaka Y."/>
            <person name="Predel R."/>
            <person name="Neupert S."/>
            <person name="Schachtner J."/>
            <person name="Verleyen P."/>
            <person name="Raible F."/>
            <person name="Bork P."/>
            <person name="Friedrich M."/>
            <person name="Walden K.K."/>
            <person name="Robertson H.M."/>
            <person name="Angeli S."/>
            <person name="Foret S."/>
            <person name="Bucher G."/>
            <person name="Schuetz S."/>
            <person name="Maleszka R."/>
            <person name="Wimmer E.A."/>
            <person name="Beeman R.W."/>
            <person name="Lorenzen M."/>
            <person name="Tomoyasu Y."/>
            <person name="Miller S.C."/>
            <person name="Grossmann D."/>
            <person name="Bucher G."/>
        </authorList>
    </citation>
    <scope>NUCLEOTIDE SEQUENCE [LARGE SCALE GENOMIC DNA]</scope>
    <source>
        <strain evidence="7 8">Georgia GA2</strain>
    </source>
</reference>
<evidence type="ECO:0000259" key="6">
    <source>
        <dbReference type="Pfam" id="PF13613"/>
    </source>
</evidence>
<gene>
    <name evidence="7" type="primary">GLEAN_16190</name>
    <name evidence="7" type="ORF">TcasGA2_TC016190</name>
</gene>
<keyword evidence="8" id="KW-1185">Reference proteome</keyword>
<dbReference type="HOGENOM" id="CLU_1356245_0_0_1"/>
<evidence type="ECO:0000256" key="1">
    <source>
        <dbReference type="ARBA" id="ARBA00022723"/>
    </source>
</evidence>
<evidence type="ECO:0000313" key="7">
    <source>
        <dbReference type="EMBL" id="EFA12455.1"/>
    </source>
</evidence>
<feature type="domain" description="Transposase Helix-turn-helix" evidence="6">
    <location>
        <begin position="110"/>
        <end position="161"/>
    </location>
</feature>
<dbReference type="InterPro" id="IPR027805">
    <property type="entry name" value="Transposase_HTH_dom"/>
</dbReference>
<dbReference type="PANTHER" id="PTHR23080">
    <property type="entry name" value="THAP DOMAIN PROTEIN"/>
    <property type="match status" value="1"/>
</dbReference>
<evidence type="ECO:0000256" key="3">
    <source>
        <dbReference type="ARBA" id="ARBA00022833"/>
    </source>
</evidence>
<dbReference type="Pfam" id="PF13613">
    <property type="entry name" value="HTH_Tnp_4"/>
    <property type="match status" value="1"/>
</dbReference>
<proteinExistence type="predicted"/>
<dbReference type="GO" id="GO:0008270">
    <property type="term" value="F:zinc ion binding"/>
    <property type="evidence" value="ECO:0007669"/>
    <property type="project" value="UniProtKB-KW"/>
</dbReference>
<dbReference type="Pfam" id="PF05485">
    <property type="entry name" value="THAP"/>
    <property type="match status" value="1"/>
</dbReference>
<keyword evidence="4" id="KW-0238">DNA-binding</keyword>
<sequence length="202" mass="23443">MSEVLKHVHNRRKCSRSNTNCCVYGCNAVNKKNPELSFYKFSRPGEKLKQINTYGEVIFVDRRNLWELNLKCGKTVTDQMRACSRHFIDDDYITPDEVDAFSSLKKDIRHQLTIKDRILLVLMKLKLDLTYSALEILFGAIIAATVKRTFCESVEILAIIMKTFIFLPPKDTILRCFQKYQNVRVVLDCTEIKVQSPKKTVL</sequence>
<dbReference type="InParanoid" id="D7EJ05"/>
<dbReference type="AlphaFoldDB" id="D7EJ05"/>
<keyword evidence="3" id="KW-0862">Zinc</keyword>
<evidence type="ECO:0000313" key="8">
    <source>
        <dbReference type="Proteomes" id="UP000007266"/>
    </source>
</evidence>
<keyword evidence="2" id="KW-0863">Zinc-finger</keyword>
<accession>D7EJ05</accession>
<evidence type="ECO:0008006" key="9">
    <source>
        <dbReference type="Google" id="ProtNLM"/>
    </source>
</evidence>
<evidence type="ECO:0000259" key="5">
    <source>
        <dbReference type="Pfam" id="PF05485"/>
    </source>
</evidence>
<protein>
    <recommendedName>
        <fullName evidence="9">THAP-type domain-containing protein</fullName>
    </recommendedName>
</protein>
<evidence type="ECO:0000256" key="4">
    <source>
        <dbReference type="ARBA" id="ARBA00023125"/>
    </source>
</evidence>
<name>D7EJ05_TRICA</name>
<dbReference type="PhylomeDB" id="D7EJ05"/>
<dbReference type="GO" id="GO:0003677">
    <property type="term" value="F:DNA binding"/>
    <property type="evidence" value="ECO:0007669"/>
    <property type="project" value="UniProtKB-KW"/>
</dbReference>
<evidence type="ECO:0000256" key="2">
    <source>
        <dbReference type="ARBA" id="ARBA00022771"/>
    </source>
</evidence>
<dbReference type="SUPFAM" id="SSF57716">
    <property type="entry name" value="Glucocorticoid receptor-like (DNA-binding domain)"/>
    <property type="match status" value="1"/>
</dbReference>
<dbReference type="EMBL" id="KQ971383">
    <property type="protein sequence ID" value="EFA12455.1"/>
    <property type="molecule type" value="Genomic_DNA"/>
</dbReference>
<dbReference type="InterPro" id="IPR006612">
    <property type="entry name" value="THAP_Znf"/>
</dbReference>
<dbReference type="Proteomes" id="UP000007266">
    <property type="component" value="Unassembled WGS sequence"/>
</dbReference>
<keyword evidence="1" id="KW-0479">Metal-binding</keyword>
<reference evidence="7 8" key="2">
    <citation type="journal article" date="2010" name="Nucleic Acids Res.">
        <title>BeetleBase in 2010: revisions to provide comprehensive genomic information for Tribolium castaneum.</title>
        <authorList>
            <person name="Kim H.S."/>
            <person name="Murphy T."/>
            <person name="Xia J."/>
            <person name="Caragea D."/>
            <person name="Park Y."/>
            <person name="Beeman R.W."/>
            <person name="Lorenzen M.D."/>
            <person name="Butcher S."/>
            <person name="Manak J.R."/>
            <person name="Brown S.J."/>
        </authorList>
    </citation>
    <scope>NUCLEOTIDE SEQUENCE [LARGE SCALE GENOMIC DNA]</scope>
    <source>
        <strain evidence="7 8">Georgia GA2</strain>
    </source>
</reference>
<feature type="domain" description="THAP-type" evidence="5">
    <location>
        <begin position="21"/>
        <end position="93"/>
    </location>
</feature>
<organism evidence="7 8">
    <name type="scientific">Tribolium castaneum</name>
    <name type="common">Red flour beetle</name>
    <dbReference type="NCBI Taxonomy" id="7070"/>
    <lineage>
        <taxon>Eukaryota</taxon>
        <taxon>Metazoa</taxon>
        <taxon>Ecdysozoa</taxon>
        <taxon>Arthropoda</taxon>
        <taxon>Hexapoda</taxon>
        <taxon>Insecta</taxon>
        <taxon>Pterygota</taxon>
        <taxon>Neoptera</taxon>
        <taxon>Endopterygota</taxon>
        <taxon>Coleoptera</taxon>
        <taxon>Polyphaga</taxon>
        <taxon>Cucujiformia</taxon>
        <taxon>Tenebrionidae</taxon>
        <taxon>Tenebrionidae incertae sedis</taxon>
        <taxon>Tribolium</taxon>
    </lineage>
</organism>